<organism evidence="2 3">
    <name type="scientific">Aegilops tauschii subsp. strangulata</name>
    <name type="common">Goatgrass</name>
    <dbReference type="NCBI Taxonomy" id="200361"/>
    <lineage>
        <taxon>Eukaryota</taxon>
        <taxon>Viridiplantae</taxon>
        <taxon>Streptophyta</taxon>
        <taxon>Embryophyta</taxon>
        <taxon>Tracheophyta</taxon>
        <taxon>Spermatophyta</taxon>
        <taxon>Magnoliopsida</taxon>
        <taxon>Liliopsida</taxon>
        <taxon>Poales</taxon>
        <taxon>Poaceae</taxon>
        <taxon>BOP clade</taxon>
        <taxon>Pooideae</taxon>
        <taxon>Triticodae</taxon>
        <taxon>Triticeae</taxon>
        <taxon>Triticinae</taxon>
        <taxon>Aegilops</taxon>
    </lineage>
</organism>
<dbReference type="PANTHER" id="PTHR35274:SF2">
    <property type="entry name" value="E6-LIKE PROTEIN"/>
    <property type="match status" value="1"/>
</dbReference>
<feature type="region of interest" description="Disordered" evidence="1">
    <location>
        <begin position="297"/>
        <end position="357"/>
    </location>
</feature>
<dbReference type="Proteomes" id="UP000015105">
    <property type="component" value="Chromosome 3D"/>
</dbReference>
<dbReference type="PANTHER" id="PTHR35274">
    <property type="entry name" value="E6-LIKE PROTEIN"/>
    <property type="match status" value="1"/>
</dbReference>
<reference evidence="3" key="1">
    <citation type="journal article" date="2014" name="Science">
        <title>Ancient hybridizations among the ancestral genomes of bread wheat.</title>
        <authorList>
            <consortium name="International Wheat Genome Sequencing Consortium,"/>
            <person name="Marcussen T."/>
            <person name="Sandve S.R."/>
            <person name="Heier L."/>
            <person name="Spannagl M."/>
            <person name="Pfeifer M."/>
            <person name="Jakobsen K.S."/>
            <person name="Wulff B.B."/>
            <person name="Steuernagel B."/>
            <person name="Mayer K.F."/>
            <person name="Olsen O.A."/>
        </authorList>
    </citation>
    <scope>NUCLEOTIDE SEQUENCE [LARGE SCALE GENOMIC DNA]</scope>
    <source>
        <strain evidence="3">cv. AL8/78</strain>
    </source>
</reference>
<keyword evidence="3" id="KW-1185">Reference proteome</keyword>
<dbReference type="AlphaFoldDB" id="A0A453FJ19"/>
<evidence type="ECO:0000313" key="2">
    <source>
        <dbReference type="EnsemblPlants" id="AET3Gv20689800.1"/>
    </source>
</evidence>
<feature type="region of interest" description="Disordered" evidence="1">
    <location>
        <begin position="209"/>
        <end position="269"/>
    </location>
</feature>
<evidence type="ECO:0000256" key="1">
    <source>
        <dbReference type="SAM" id="MobiDB-lite"/>
    </source>
</evidence>
<proteinExistence type="predicted"/>
<reference evidence="2" key="3">
    <citation type="journal article" date="2017" name="Nature">
        <title>Genome sequence of the progenitor of the wheat D genome Aegilops tauschii.</title>
        <authorList>
            <person name="Luo M.C."/>
            <person name="Gu Y.Q."/>
            <person name="Puiu D."/>
            <person name="Wang H."/>
            <person name="Twardziok S.O."/>
            <person name="Deal K.R."/>
            <person name="Huo N."/>
            <person name="Zhu T."/>
            <person name="Wang L."/>
            <person name="Wang Y."/>
            <person name="McGuire P.E."/>
            <person name="Liu S."/>
            <person name="Long H."/>
            <person name="Ramasamy R.K."/>
            <person name="Rodriguez J.C."/>
            <person name="Van S.L."/>
            <person name="Yuan L."/>
            <person name="Wang Z."/>
            <person name="Xia Z."/>
            <person name="Xiao L."/>
            <person name="Anderson O.D."/>
            <person name="Ouyang S."/>
            <person name="Liang Y."/>
            <person name="Zimin A.V."/>
            <person name="Pertea G."/>
            <person name="Qi P."/>
            <person name="Bennetzen J.L."/>
            <person name="Dai X."/>
            <person name="Dawson M.W."/>
            <person name="Muller H.G."/>
            <person name="Kugler K."/>
            <person name="Rivarola-Duarte L."/>
            <person name="Spannagl M."/>
            <person name="Mayer K.F.X."/>
            <person name="Lu F.H."/>
            <person name="Bevan M.W."/>
            <person name="Leroy P."/>
            <person name="Li P."/>
            <person name="You F.M."/>
            <person name="Sun Q."/>
            <person name="Liu Z."/>
            <person name="Lyons E."/>
            <person name="Wicker T."/>
            <person name="Salzberg S.L."/>
            <person name="Devos K.M."/>
            <person name="Dvorak J."/>
        </authorList>
    </citation>
    <scope>NUCLEOTIDE SEQUENCE [LARGE SCALE GENOMIC DNA]</scope>
    <source>
        <strain evidence="2">cv. AL8/78</strain>
    </source>
</reference>
<name>A0A453FJ19_AEGTS</name>
<dbReference type="EnsemblPlants" id="AET3Gv20689800.1">
    <property type="protein sequence ID" value="AET3Gv20689800.1"/>
    <property type="gene ID" value="AET3Gv20689800"/>
</dbReference>
<accession>A0A453FJ19</accession>
<sequence length="357" mass="39201">MRDLRKCLLDLARNSMHHAHCAVHSRSPPTPQSAHRPSPGPFQSTVACYQCGPIIRRLSDSSGHIPAWLYIQAGGRARRQDKHTHTARAAALPPTATVPPTIDHDASMATSASRLCLLAIAFLLAVAAPRVDAWGGRFFFSKMTRPGAVVEADKAADTATVATEALGTSNAPAAFSRPSSNRGYGLYGRPEENEKYPPAYFRRGVHRDTEKLTTTNVVPETEPRHEEEAAVPVQEEQSSGEEEPAFPADGSGRGRPLSYMRHGGKHERDYYGMSDTRLYQNGRYYYDVETDKYGYGYESNPVRTARPEPEDNGSGYGRPGRQRSYGEAAGYENDNGVAEKQNDDGGVQENQNGQYNP</sequence>
<feature type="compositionally biased region" description="Polar residues" evidence="1">
    <location>
        <begin position="348"/>
        <end position="357"/>
    </location>
</feature>
<protein>
    <submittedName>
        <fullName evidence="2">Uncharacterized protein</fullName>
    </submittedName>
</protein>
<feature type="region of interest" description="Disordered" evidence="1">
    <location>
        <begin position="172"/>
        <end position="191"/>
    </location>
</feature>
<dbReference type="InterPro" id="IPR040290">
    <property type="entry name" value="Prot_E6-like"/>
</dbReference>
<reference evidence="3" key="2">
    <citation type="journal article" date="2017" name="Nat. Plants">
        <title>The Aegilops tauschii genome reveals multiple impacts of transposons.</title>
        <authorList>
            <person name="Zhao G."/>
            <person name="Zou C."/>
            <person name="Li K."/>
            <person name="Wang K."/>
            <person name="Li T."/>
            <person name="Gao L."/>
            <person name="Zhang X."/>
            <person name="Wang H."/>
            <person name="Yang Z."/>
            <person name="Liu X."/>
            <person name="Jiang W."/>
            <person name="Mao L."/>
            <person name="Kong X."/>
            <person name="Jiao Y."/>
            <person name="Jia J."/>
        </authorList>
    </citation>
    <scope>NUCLEOTIDE SEQUENCE [LARGE SCALE GENOMIC DNA]</scope>
    <source>
        <strain evidence="3">cv. AL8/78</strain>
    </source>
</reference>
<evidence type="ECO:0000313" key="3">
    <source>
        <dbReference type="Proteomes" id="UP000015105"/>
    </source>
</evidence>
<dbReference type="Gramene" id="AET3Gv20689800.1">
    <property type="protein sequence ID" value="AET3Gv20689800.1"/>
    <property type="gene ID" value="AET3Gv20689800"/>
</dbReference>
<reference evidence="2" key="4">
    <citation type="submission" date="2019-03" db="UniProtKB">
        <authorList>
            <consortium name="EnsemblPlants"/>
        </authorList>
    </citation>
    <scope>IDENTIFICATION</scope>
</reference>
<feature type="compositionally biased region" description="Polar residues" evidence="1">
    <location>
        <begin position="172"/>
        <end position="182"/>
    </location>
</feature>
<reference evidence="2" key="5">
    <citation type="journal article" date="2021" name="G3 (Bethesda)">
        <title>Aegilops tauschii genome assembly Aet v5.0 features greater sequence contiguity and improved annotation.</title>
        <authorList>
            <person name="Wang L."/>
            <person name="Zhu T."/>
            <person name="Rodriguez J.C."/>
            <person name="Deal K.R."/>
            <person name="Dubcovsky J."/>
            <person name="McGuire P.E."/>
            <person name="Lux T."/>
            <person name="Spannagl M."/>
            <person name="Mayer K.F.X."/>
            <person name="Baldrich P."/>
            <person name="Meyers B.C."/>
            <person name="Huo N."/>
            <person name="Gu Y.Q."/>
            <person name="Zhou H."/>
            <person name="Devos K.M."/>
            <person name="Bennetzen J.L."/>
            <person name="Unver T."/>
            <person name="Budak H."/>
            <person name="Gulick P.J."/>
            <person name="Galiba G."/>
            <person name="Kalapos B."/>
            <person name="Nelson D.R."/>
            <person name="Li P."/>
            <person name="You F.M."/>
            <person name="Luo M.C."/>
            <person name="Dvorak J."/>
        </authorList>
    </citation>
    <scope>NUCLEOTIDE SEQUENCE [LARGE SCALE GENOMIC DNA]</scope>
    <source>
        <strain evidence="2">cv. AL8/78</strain>
    </source>
</reference>